<evidence type="ECO:0000313" key="2">
    <source>
        <dbReference type="EMBL" id="MCQ4164800.1"/>
    </source>
</evidence>
<feature type="signal peptide" evidence="1">
    <location>
        <begin position="1"/>
        <end position="25"/>
    </location>
</feature>
<evidence type="ECO:0000256" key="1">
    <source>
        <dbReference type="SAM" id="SignalP"/>
    </source>
</evidence>
<name>A0ABT1QRA7_9GAMM</name>
<proteinExistence type="predicted"/>
<reference evidence="2" key="1">
    <citation type="submission" date="2022-07" db="EMBL/GenBank/DDBJ databases">
        <title>Tahibacter sp., a new gammaproteobacterium isolated from the silt sample collected at pig farm.</title>
        <authorList>
            <person name="Chen H."/>
        </authorList>
    </citation>
    <scope>NUCLEOTIDE SEQUENCE</scope>
    <source>
        <strain evidence="2">P2K</strain>
    </source>
</reference>
<feature type="chain" id="PRO_5045488440" evidence="1">
    <location>
        <begin position="26"/>
        <end position="234"/>
    </location>
</feature>
<dbReference type="InterPro" id="IPR021457">
    <property type="entry name" value="DUF3108"/>
</dbReference>
<protein>
    <submittedName>
        <fullName evidence="2">DUF3108 domain-containing protein</fullName>
    </submittedName>
</protein>
<sequence length="234" mass="25882">MRFLVLLGLAVLPLISAAEAPQAAAATPLKPFTAVYDVRRGGKVIGQATMTLKAEGQRWKLTTETRGTSGMAKLLGLDVREESDFRIAGGDQLESVGYSYRQDATIKSKQRRIEFDEHTREIRVTDKDQLFRYPLQNGIIDRQVVVVALGRQQAAAEVNLTVAGKDGAENQRYSRRENTALNLPAGQFQATRFERTDKPGKGSSWYAESSIAPLQVEQQQKDGDAIVMELKSLN</sequence>
<comment type="caution">
    <text evidence="2">The sequence shown here is derived from an EMBL/GenBank/DDBJ whole genome shotgun (WGS) entry which is preliminary data.</text>
</comment>
<gene>
    <name evidence="2" type="ORF">NM961_08760</name>
</gene>
<dbReference type="RefSeq" id="WP_255913737.1">
    <property type="nucleotide sequence ID" value="NZ_JANFQO010000006.1"/>
</dbReference>
<evidence type="ECO:0000313" key="3">
    <source>
        <dbReference type="Proteomes" id="UP001165498"/>
    </source>
</evidence>
<dbReference type="Pfam" id="PF11306">
    <property type="entry name" value="DUF3108"/>
    <property type="match status" value="1"/>
</dbReference>
<keyword evidence="1" id="KW-0732">Signal</keyword>
<organism evidence="2 3">
    <name type="scientific">Tahibacter harae</name>
    <dbReference type="NCBI Taxonomy" id="2963937"/>
    <lineage>
        <taxon>Bacteria</taxon>
        <taxon>Pseudomonadati</taxon>
        <taxon>Pseudomonadota</taxon>
        <taxon>Gammaproteobacteria</taxon>
        <taxon>Lysobacterales</taxon>
        <taxon>Rhodanobacteraceae</taxon>
        <taxon>Tahibacter</taxon>
    </lineage>
</organism>
<accession>A0ABT1QRA7</accession>
<keyword evidence="3" id="KW-1185">Reference proteome</keyword>
<dbReference type="Proteomes" id="UP001165498">
    <property type="component" value="Unassembled WGS sequence"/>
</dbReference>
<dbReference type="EMBL" id="JANFQO010000006">
    <property type="protein sequence ID" value="MCQ4164800.1"/>
    <property type="molecule type" value="Genomic_DNA"/>
</dbReference>